<organism evidence="3 4">
    <name type="scientific">Geodia barretti</name>
    <name type="common">Barrett's horny sponge</name>
    <dbReference type="NCBI Taxonomy" id="519541"/>
    <lineage>
        <taxon>Eukaryota</taxon>
        <taxon>Metazoa</taxon>
        <taxon>Porifera</taxon>
        <taxon>Demospongiae</taxon>
        <taxon>Heteroscleromorpha</taxon>
        <taxon>Tetractinellida</taxon>
        <taxon>Astrophorina</taxon>
        <taxon>Geodiidae</taxon>
        <taxon>Geodia</taxon>
    </lineage>
</organism>
<dbReference type="Pfam" id="PF12172">
    <property type="entry name" value="zf-ChsH2"/>
    <property type="match status" value="1"/>
</dbReference>
<keyword evidence="4" id="KW-1185">Reference proteome</keyword>
<reference evidence="3" key="1">
    <citation type="submission" date="2023-03" db="EMBL/GenBank/DDBJ databases">
        <authorList>
            <person name="Steffen K."/>
            <person name="Cardenas P."/>
        </authorList>
    </citation>
    <scope>NUCLEOTIDE SEQUENCE</scope>
</reference>
<gene>
    <name evidence="3" type="ORF">GBAR_LOCUS10147</name>
</gene>
<evidence type="ECO:0000259" key="1">
    <source>
        <dbReference type="Pfam" id="PF01796"/>
    </source>
</evidence>
<dbReference type="PANTHER" id="PTHR34075">
    <property type="entry name" value="BLR3430 PROTEIN"/>
    <property type="match status" value="1"/>
</dbReference>
<feature type="domain" description="ChsH2 rubredoxin-like zinc ribbon" evidence="2">
    <location>
        <begin position="24"/>
        <end position="59"/>
    </location>
</feature>
<evidence type="ECO:0000259" key="2">
    <source>
        <dbReference type="Pfam" id="PF12172"/>
    </source>
</evidence>
<dbReference type="PANTHER" id="PTHR34075:SF5">
    <property type="entry name" value="BLR3430 PROTEIN"/>
    <property type="match status" value="1"/>
</dbReference>
<dbReference type="AlphaFoldDB" id="A0AA35WJY5"/>
<name>A0AA35WJY5_GEOBA</name>
<proteinExistence type="predicted"/>
<dbReference type="Gene3D" id="6.10.30.10">
    <property type="match status" value="1"/>
</dbReference>
<dbReference type="EMBL" id="CASHTH010001538">
    <property type="protein sequence ID" value="CAI8016557.1"/>
    <property type="molecule type" value="Genomic_DNA"/>
</dbReference>
<dbReference type="Proteomes" id="UP001174909">
    <property type="component" value="Unassembled WGS sequence"/>
</dbReference>
<feature type="domain" description="ChsH2 C-terminal OB-fold" evidence="1">
    <location>
        <begin position="61"/>
        <end position="128"/>
    </location>
</feature>
<comment type="caution">
    <text evidence="3">The sequence shown here is derived from an EMBL/GenBank/DDBJ whole genome shotgun (WGS) entry which is preliminary data.</text>
</comment>
<dbReference type="SUPFAM" id="SSF50249">
    <property type="entry name" value="Nucleic acid-binding proteins"/>
    <property type="match status" value="1"/>
</dbReference>
<dbReference type="Pfam" id="PF01796">
    <property type="entry name" value="OB_ChsH2_C"/>
    <property type="match status" value="1"/>
</dbReference>
<dbReference type="InterPro" id="IPR012340">
    <property type="entry name" value="NA-bd_OB-fold"/>
</dbReference>
<accession>A0AA35WJY5</accession>
<evidence type="ECO:0000313" key="4">
    <source>
        <dbReference type="Proteomes" id="UP001174909"/>
    </source>
</evidence>
<protein>
    <submittedName>
        <fullName evidence="3">Uncharacterized protein MTH_1398</fullName>
    </submittedName>
</protein>
<dbReference type="InterPro" id="IPR002878">
    <property type="entry name" value="ChsH2_C"/>
</dbReference>
<dbReference type="InterPro" id="IPR022002">
    <property type="entry name" value="ChsH2_Znr"/>
</dbReference>
<sequence>MTQQNQAAPPITPPVPQPESDYYWEKCKEHELWLRHCVDCDNTYFYPRDICPACFSRNTDWVQSSGRGTLHTFCIVHRAPTPAFRDMVPYIPAIIELEGGARIISHVVDIEPDPEVVKCGMAVQVVFDDLTDTITLPKFRPAD</sequence>
<evidence type="ECO:0000313" key="3">
    <source>
        <dbReference type="EMBL" id="CAI8016557.1"/>
    </source>
</evidence>
<dbReference type="InterPro" id="IPR052513">
    <property type="entry name" value="Thioester_dehydratase-like"/>
</dbReference>